<reference evidence="5" key="1">
    <citation type="submission" date="2021-02" db="EMBL/GenBank/DDBJ databases">
        <authorList>
            <person name="Nowell W R."/>
        </authorList>
    </citation>
    <scope>NUCLEOTIDE SEQUENCE</scope>
</reference>
<dbReference type="Proteomes" id="UP000663829">
    <property type="component" value="Unassembled WGS sequence"/>
</dbReference>
<dbReference type="Gene3D" id="1.10.167.10">
    <property type="entry name" value="Regulator of G-protein Signalling 4, domain 2"/>
    <property type="match status" value="1"/>
</dbReference>
<dbReference type="PROSITE" id="PS51207">
    <property type="entry name" value="PXA"/>
    <property type="match status" value="1"/>
</dbReference>
<dbReference type="AlphaFoldDB" id="A0A813RG55"/>
<dbReference type="SMART" id="SM00312">
    <property type="entry name" value="PX"/>
    <property type="match status" value="1"/>
</dbReference>
<keyword evidence="2" id="KW-1133">Transmembrane helix</keyword>
<dbReference type="Proteomes" id="UP000681722">
    <property type="component" value="Unassembled WGS sequence"/>
</dbReference>
<dbReference type="GO" id="GO:0005770">
    <property type="term" value="C:late endosome"/>
    <property type="evidence" value="ECO:0007669"/>
    <property type="project" value="TreeGrafter"/>
</dbReference>
<feature type="transmembrane region" description="Helical" evidence="2">
    <location>
        <begin position="14"/>
        <end position="35"/>
    </location>
</feature>
<feature type="transmembrane region" description="Helical" evidence="2">
    <location>
        <begin position="40"/>
        <end position="60"/>
    </location>
</feature>
<dbReference type="InterPro" id="IPR044926">
    <property type="entry name" value="RGS_subdomain_2"/>
</dbReference>
<evidence type="ECO:0000256" key="1">
    <source>
        <dbReference type="ARBA" id="ARBA00010883"/>
    </source>
</evidence>
<dbReference type="InterPro" id="IPR036871">
    <property type="entry name" value="PX_dom_sf"/>
</dbReference>
<evidence type="ECO:0000313" key="6">
    <source>
        <dbReference type="EMBL" id="CAF3564189.1"/>
    </source>
</evidence>
<keyword evidence="2" id="KW-0812">Transmembrane</keyword>
<dbReference type="InterPro" id="IPR003114">
    <property type="entry name" value="Phox_assoc"/>
</dbReference>
<feature type="domain" description="PX" evidence="3">
    <location>
        <begin position="592"/>
        <end position="717"/>
    </location>
</feature>
<dbReference type="EMBL" id="CAJNOQ010000274">
    <property type="protein sequence ID" value="CAF0780972.1"/>
    <property type="molecule type" value="Genomic_DNA"/>
</dbReference>
<dbReference type="InterPro" id="IPR013937">
    <property type="entry name" value="Sorting_nexin_C"/>
</dbReference>
<dbReference type="CDD" id="cd06877">
    <property type="entry name" value="PX_SNX14"/>
    <property type="match status" value="1"/>
</dbReference>
<feature type="domain" description="PXA" evidence="4">
    <location>
        <begin position="110"/>
        <end position="289"/>
    </location>
</feature>
<accession>A0A813RG55</accession>
<dbReference type="GO" id="GO:0097352">
    <property type="term" value="P:autophagosome maturation"/>
    <property type="evidence" value="ECO:0007669"/>
    <property type="project" value="TreeGrafter"/>
</dbReference>
<keyword evidence="2" id="KW-0472">Membrane</keyword>
<dbReference type="InterPro" id="IPR001683">
    <property type="entry name" value="PX_dom"/>
</dbReference>
<dbReference type="Pfam" id="PF08628">
    <property type="entry name" value="Nexin_C"/>
    <property type="match status" value="1"/>
</dbReference>
<dbReference type="PANTHER" id="PTHR22775:SF44">
    <property type="entry name" value="SORTING NEXIN-14"/>
    <property type="match status" value="1"/>
</dbReference>
<sequence length="967" mass="113327">MLHEEKEPTYKTDVVPITILVSFIITILVTVLLLFGKFHVLLLLIIIFIGYKLNAYYVSWLNNPQNVLSCWPNLMIFLDAKQNIKEESELKQRSECHYLQKNPWVSLMVSKNIDNAIEEFCRLVLRDHVYPWYLQITHDDSLVLEAKYVFRYLLATVVRRFKTVDIHNFVLRRLFPLLLQTCERYINVRKQQANGNSDQESSSPLLLQKIFGNDLHPTMYNRKAELNYLNKLFLDLMPIITPRYIYECKGARHFLRELIVCQILIDGVDIFCDPKLINRLFYLYFETKRRAALTLMNDYNTHTDQLPNSDEQQKEKTTSTVFVELLSHFCSMNGPIHKNQLSLELTDVLYEKELMNQFSRVLDRSSSVGLLSIYLTLTDVLNDIPLASDITIRKNIIDRLKKISEKYLNPENSNLYIFITTMNSSDTDQQQNGNEKLINDIRELLNNDTSNSTNTSTFDIPYAFTVLSRFHCKIYELLEEKYQQCFLKSDEHFLYICGKRMDSPDYAISDYNQKQIGQKSRKGSIQRRYTTTSYAGKVFLVDEKNSNVIKNSTFILDMEEKDDLHLKCPEDTASIGSNGSSEESMFRDLSSWRVMIPRAEECRDNSTNQRYCVLIIDIQRLDINRDVALTNDDERSHWVVARRYQDFYLLESKLIEFHGIFDDARLPPKRSFTTKNVEFLETIRKDFERFLRHLLTKPTLRNSELLHTFLTQPDEFNPPSSELIISKMFKVVPRRLRIEKGQYLDPFLISLLNYVDPSKPKSSQLTPPTFSNIIEEKLQNSLYGNNVDITNQYEAFSRTDNLHDTPEKTEQDDLDSAYDNLIFIASELFSTSPNVIYLLDILRLPFKNTFDAFFTNYIDQKVDELVADEENIIDVIHALRDAIFPNEKTDFNPTDMIDFDDVVAAADDYLPNLIKFIIGKQNIQNGLQLIFEYFQDPLLNKQLFYMILDEIIRELFPELQAQTHKKM</sequence>
<evidence type="ECO:0000259" key="3">
    <source>
        <dbReference type="PROSITE" id="PS50195"/>
    </source>
</evidence>
<evidence type="ECO:0000259" key="4">
    <source>
        <dbReference type="PROSITE" id="PS51207"/>
    </source>
</evidence>
<dbReference type="SUPFAM" id="SSF64268">
    <property type="entry name" value="PX domain"/>
    <property type="match status" value="1"/>
</dbReference>
<dbReference type="GO" id="GO:0035091">
    <property type="term" value="F:phosphatidylinositol binding"/>
    <property type="evidence" value="ECO:0007669"/>
    <property type="project" value="InterPro"/>
</dbReference>
<dbReference type="InterPro" id="IPR037436">
    <property type="entry name" value="SNX14_PX"/>
</dbReference>
<dbReference type="EMBL" id="CAJOBC010000274">
    <property type="protein sequence ID" value="CAF3564189.1"/>
    <property type="molecule type" value="Genomic_DNA"/>
</dbReference>
<evidence type="ECO:0008006" key="8">
    <source>
        <dbReference type="Google" id="ProtNLM"/>
    </source>
</evidence>
<dbReference type="PANTHER" id="PTHR22775">
    <property type="entry name" value="SORTING NEXIN"/>
    <property type="match status" value="1"/>
</dbReference>
<name>A0A813RG55_9BILA</name>
<dbReference type="OrthoDB" id="5957963at2759"/>
<keyword evidence="7" id="KW-1185">Reference proteome</keyword>
<protein>
    <recommendedName>
        <fullName evidence="8">Sorting nexin-14</fullName>
    </recommendedName>
</protein>
<evidence type="ECO:0000256" key="2">
    <source>
        <dbReference type="SAM" id="Phobius"/>
    </source>
</evidence>
<dbReference type="SMART" id="SM00313">
    <property type="entry name" value="PXA"/>
    <property type="match status" value="1"/>
</dbReference>
<dbReference type="Gene3D" id="3.30.1520.10">
    <property type="entry name" value="Phox-like domain"/>
    <property type="match status" value="1"/>
</dbReference>
<dbReference type="PROSITE" id="PS50195">
    <property type="entry name" value="PX"/>
    <property type="match status" value="1"/>
</dbReference>
<evidence type="ECO:0000313" key="5">
    <source>
        <dbReference type="EMBL" id="CAF0780972.1"/>
    </source>
</evidence>
<comment type="similarity">
    <text evidence="1">Belongs to the sorting nexin family.</text>
</comment>
<dbReference type="Pfam" id="PF00787">
    <property type="entry name" value="PX"/>
    <property type="match status" value="1"/>
</dbReference>
<evidence type="ECO:0000313" key="7">
    <source>
        <dbReference type="Proteomes" id="UP000663829"/>
    </source>
</evidence>
<proteinExistence type="inferred from homology"/>
<comment type="caution">
    <text evidence="5">The sequence shown here is derived from an EMBL/GenBank/DDBJ whole genome shotgun (WGS) entry which is preliminary data.</text>
</comment>
<gene>
    <name evidence="5" type="ORF">GPM918_LOCUS2464</name>
    <name evidence="6" type="ORF">SRO942_LOCUS2464</name>
</gene>
<dbReference type="Pfam" id="PF02194">
    <property type="entry name" value="PXA"/>
    <property type="match status" value="1"/>
</dbReference>
<organism evidence="5 7">
    <name type="scientific">Didymodactylos carnosus</name>
    <dbReference type="NCBI Taxonomy" id="1234261"/>
    <lineage>
        <taxon>Eukaryota</taxon>
        <taxon>Metazoa</taxon>
        <taxon>Spiralia</taxon>
        <taxon>Gnathifera</taxon>
        <taxon>Rotifera</taxon>
        <taxon>Eurotatoria</taxon>
        <taxon>Bdelloidea</taxon>
        <taxon>Philodinida</taxon>
        <taxon>Philodinidae</taxon>
        <taxon>Didymodactylos</taxon>
    </lineage>
</organism>